<evidence type="ECO:0000256" key="1">
    <source>
        <dbReference type="SAM" id="MobiDB-lite"/>
    </source>
</evidence>
<protein>
    <recommendedName>
        <fullName evidence="4">Lipoprotein</fullName>
    </recommendedName>
</protein>
<organism evidence="2 3">
    <name type="scientific">Pyxidicoccus fallax</name>
    <dbReference type="NCBI Taxonomy" id="394095"/>
    <lineage>
        <taxon>Bacteria</taxon>
        <taxon>Pseudomonadati</taxon>
        <taxon>Myxococcota</taxon>
        <taxon>Myxococcia</taxon>
        <taxon>Myxococcales</taxon>
        <taxon>Cystobacterineae</taxon>
        <taxon>Myxococcaceae</taxon>
        <taxon>Pyxidicoccus</taxon>
    </lineage>
</organism>
<sequence>MKVRSLALLFILASLGCRRHQGWLELQDPSIRMPSYETIMAGSPIDGLTLRALQVAAEDFFPSQGAPRACIDTREAHRFYAVRSGEVIYVAILQDPAHCGRAYPSLDAGARYAISVDGRILRRLLAGEPELAVGQDTSKEDGPEPSALDADGGTEPIDVSIPQAGPVHFPGLADAGTPSPDAGAPR</sequence>
<dbReference type="RefSeq" id="WP_169347284.1">
    <property type="nucleotide sequence ID" value="NZ_JABBJJ010000118.1"/>
</dbReference>
<evidence type="ECO:0000313" key="3">
    <source>
        <dbReference type="Proteomes" id="UP000518300"/>
    </source>
</evidence>
<evidence type="ECO:0000313" key="2">
    <source>
        <dbReference type="EMBL" id="NMO18008.1"/>
    </source>
</evidence>
<proteinExistence type="predicted"/>
<feature type="region of interest" description="Disordered" evidence="1">
    <location>
        <begin position="131"/>
        <end position="186"/>
    </location>
</feature>
<accession>A0A848LJY2</accession>
<comment type="caution">
    <text evidence="2">The sequence shown here is derived from an EMBL/GenBank/DDBJ whole genome shotgun (WGS) entry which is preliminary data.</text>
</comment>
<gene>
    <name evidence="2" type="ORF">HG543_24575</name>
</gene>
<dbReference type="Proteomes" id="UP000518300">
    <property type="component" value="Unassembled WGS sequence"/>
</dbReference>
<evidence type="ECO:0008006" key="4">
    <source>
        <dbReference type="Google" id="ProtNLM"/>
    </source>
</evidence>
<dbReference type="AlphaFoldDB" id="A0A848LJY2"/>
<reference evidence="2 3" key="1">
    <citation type="submission" date="2020-04" db="EMBL/GenBank/DDBJ databases">
        <title>Draft genome of Pyxidicoccus fallax type strain.</title>
        <authorList>
            <person name="Whitworth D.E."/>
        </authorList>
    </citation>
    <scope>NUCLEOTIDE SEQUENCE [LARGE SCALE GENOMIC DNA]</scope>
    <source>
        <strain evidence="2 3">DSM 14698</strain>
    </source>
</reference>
<keyword evidence="3" id="KW-1185">Reference proteome</keyword>
<dbReference type="PROSITE" id="PS51257">
    <property type="entry name" value="PROKAR_LIPOPROTEIN"/>
    <property type="match status" value="1"/>
</dbReference>
<dbReference type="EMBL" id="JABBJJ010000118">
    <property type="protein sequence ID" value="NMO18008.1"/>
    <property type="molecule type" value="Genomic_DNA"/>
</dbReference>
<name>A0A848LJY2_9BACT</name>